<dbReference type="SUPFAM" id="SSF56112">
    <property type="entry name" value="Protein kinase-like (PK-like)"/>
    <property type="match status" value="1"/>
</dbReference>
<dbReference type="Proteomes" id="UP001595833">
    <property type="component" value="Unassembled WGS sequence"/>
</dbReference>
<gene>
    <name evidence="2" type="ORF">ACFPFM_22360</name>
</gene>
<keyword evidence="3" id="KW-1185">Reference proteome</keyword>
<comment type="caution">
    <text evidence="2">The sequence shown here is derived from an EMBL/GenBank/DDBJ whole genome shotgun (WGS) entry which is preliminary data.</text>
</comment>
<evidence type="ECO:0000313" key="3">
    <source>
        <dbReference type="Proteomes" id="UP001595833"/>
    </source>
</evidence>
<organism evidence="2 3">
    <name type="scientific">Saccharothrix xinjiangensis</name>
    <dbReference type="NCBI Taxonomy" id="204798"/>
    <lineage>
        <taxon>Bacteria</taxon>
        <taxon>Bacillati</taxon>
        <taxon>Actinomycetota</taxon>
        <taxon>Actinomycetes</taxon>
        <taxon>Pseudonocardiales</taxon>
        <taxon>Pseudonocardiaceae</taxon>
        <taxon>Saccharothrix</taxon>
    </lineage>
</organism>
<dbReference type="EMBL" id="JBHSJB010000022">
    <property type="protein sequence ID" value="MFC5056488.1"/>
    <property type="molecule type" value="Genomic_DNA"/>
</dbReference>
<protein>
    <submittedName>
        <fullName evidence="2">Phosphotransferase</fullName>
    </submittedName>
</protein>
<feature type="domain" description="Aminoglycoside phosphotransferase" evidence="1">
    <location>
        <begin position="331"/>
        <end position="420"/>
    </location>
</feature>
<dbReference type="Pfam" id="PF01636">
    <property type="entry name" value="APH"/>
    <property type="match status" value="1"/>
</dbReference>
<name>A0ABV9Y2I7_9PSEU</name>
<dbReference type="InterPro" id="IPR011009">
    <property type="entry name" value="Kinase-like_dom_sf"/>
</dbReference>
<dbReference type="InterPro" id="IPR002575">
    <property type="entry name" value="Aminoglycoside_PTrfase"/>
</dbReference>
<proteinExistence type="predicted"/>
<evidence type="ECO:0000313" key="2">
    <source>
        <dbReference type="EMBL" id="MFC5056488.1"/>
    </source>
</evidence>
<dbReference type="Gene3D" id="3.90.1200.10">
    <property type="match status" value="1"/>
</dbReference>
<evidence type="ECO:0000259" key="1">
    <source>
        <dbReference type="Pfam" id="PF01636"/>
    </source>
</evidence>
<dbReference type="RefSeq" id="WP_344044042.1">
    <property type="nucleotide sequence ID" value="NZ_BAAAKE010000057.1"/>
</dbReference>
<sequence length="520" mass="56924">MGDPDSAHEVLRGSSRFDLVVVDLLFDRPDMDGDEARGLELIESARAASRHSFIFAISNGDTNRHDLFSEAGRRGADRVVRRAEFSVESVANGPKAIAAAIRAHLLDNGTVTEVRVEAADPNDPAVQALLFEVKSSTLAQLHRQVLAVTSDTTDNISVRFLSPGASGASVCETTSNLGRGRVVRHVIKVSRASDDLATEAERALHARQLLQSRFVVTSSPEYPVGPVNGWYATGSATDKKVVTLRKWLSEGPGPEVTDELFEVLFTECLGPLYAGNLETKDVDPLSLFKIRHYKQRLVLQAIDELLPTLSRPDGGGLTTVEGIRDDLIAFVTEARLNGVLARQVPRTTQATHVHGDLHGGNILLYQGKHPAPALIDFRYFGEAHWAVDVARLAVDLLMRIVDSGAESMFFTGFDTWRRLAAKIGVLSTDLSAVTSDPATTAALTGLRWITAHLREVCPPIATDEGFETHHWEWHVALCTYLLRITYHYEVPGPKRALAVVAAHDQLRAGVAELKRLGHRR</sequence>
<reference evidence="3" key="1">
    <citation type="journal article" date="2019" name="Int. J. Syst. Evol. Microbiol.">
        <title>The Global Catalogue of Microorganisms (GCM) 10K type strain sequencing project: providing services to taxonomists for standard genome sequencing and annotation.</title>
        <authorList>
            <consortium name="The Broad Institute Genomics Platform"/>
            <consortium name="The Broad Institute Genome Sequencing Center for Infectious Disease"/>
            <person name="Wu L."/>
            <person name="Ma J."/>
        </authorList>
    </citation>
    <scope>NUCLEOTIDE SEQUENCE [LARGE SCALE GENOMIC DNA]</scope>
    <source>
        <strain evidence="3">KCTC 12848</strain>
    </source>
</reference>
<accession>A0ABV9Y2I7</accession>